<feature type="transmembrane region" description="Helical" evidence="6">
    <location>
        <begin position="214"/>
        <end position="239"/>
    </location>
</feature>
<evidence type="ECO:0000313" key="8">
    <source>
        <dbReference type="RefSeq" id="XP_013395329.1"/>
    </source>
</evidence>
<feature type="transmembrane region" description="Helical" evidence="6">
    <location>
        <begin position="69"/>
        <end position="87"/>
    </location>
</feature>
<evidence type="ECO:0000256" key="4">
    <source>
        <dbReference type="ARBA" id="ARBA00022989"/>
    </source>
</evidence>
<keyword evidence="5 6" id="KW-0472">Membrane</keyword>
<reference evidence="8 9" key="1">
    <citation type="submission" date="2025-04" db="UniProtKB">
        <authorList>
            <consortium name="RefSeq"/>
        </authorList>
    </citation>
    <scope>IDENTIFICATION</scope>
    <source>
        <tissue evidence="8 9">Gonads</tissue>
    </source>
</reference>
<dbReference type="Pfam" id="PF10160">
    <property type="entry name" value="Tmemb_40"/>
    <property type="match status" value="1"/>
</dbReference>
<organism evidence="7 8">
    <name type="scientific">Lingula anatina</name>
    <name type="common">Brachiopod</name>
    <name type="synonym">Lingula unguis</name>
    <dbReference type="NCBI Taxonomy" id="7574"/>
    <lineage>
        <taxon>Eukaryota</taxon>
        <taxon>Metazoa</taxon>
        <taxon>Spiralia</taxon>
        <taxon>Lophotrochozoa</taxon>
        <taxon>Brachiopoda</taxon>
        <taxon>Linguliformea</taxon>
        <taxon>Lingulata</taxon>
        <taxon>Lingulida</taxon>
        <taxon>Linguloidea</taxon>
        <taxon>Lingulidae</taxon>
        <taxon>Lingula</taxon>
    </lineage>
</organism>
<dbReference type="PANTHER" id="PTHR15876:SF8">
    <property type="entry name" value="TRANSMEMBRANE PROTEIN ADIPOCYTE-ASSOCIATED 1"/>
    <property type="match status" value="1"/>
</dbReference>
<evidence type="ECO:0000256" key="1">
    <source>
        <dbReference type="ARBA" id="ARBA00004141"/>
    </source>
</evidence>
<accession>A0A1S3ID13</accession>
<dbReference type="OMA" id="LQAWQCS"/>
<dbReference type="GeneID" id="106162562"/>
<evidence type="ECO:0000313" key="7">
    <source>
        <dbReference type="Proteomes" id="UP000085678"/>
    </source>
</evidence>
<dbReference type="RefSeq" id="XP_013395330.1">
    <property type="nucleotide sequence ID" value="XM_013539876.1"/>
</dbReference>
<dbReference type="OrthoDB" id="10027388at2759"/>
<evidence type="ECO:0000256" key="5">
    <source>
        <dbReference type="ARBA" id="ARBA00023136"/>
    </source>
</evidence>
<keyword evidence="4 6" id="KW-1133">Transmembrane helix</keyword>
<dbReference type="KEGG" id="lak:106162562"/>
<feature type="transmembrane region" description="Helical" evidence="6">
    <location>
        <begin position="251"/>
        <end position="272"/>
    </location>
</feature>
<comment type="subcellular location">
    <subcellularLocation>
        <location evidence="1">Membrane</location>
        <topology evidence="1">Multi-pass membrane protein</topology>
    </subcellularLocation>
</comment>
<evidence type="ECO:0000256" key="6">
    <source>
        <dbReference type="SAM" id="Phobius"/>
    </source>
</evidence>
<keyword evidence="7" id="KW-1185">Reference proteome</keyword>
<dbReference type="PANTHER" id="PTHR15876">
    <property type="entry name" value="TRANSMEMBRANE PROTEIN ADIPOCYTE-ASSOCIATED 1"/>
    <property type="match status" value="1"/>
</dbReference>
<comment type="similarity">
    <text evidence="2">Belongs to the UPF0359 family.</text>
</comment>
<evidence type="ECO:0000256" key="2">
    <source>
        <dbReference type="ARBA" id="ARBA00010125"/>
    </source>
</evidence>
<name>A0A1S3ID13_LINAN</name>
<dbReference type="InterPro" id="IPR018781">
    <property type="entry name" value="TPRA1/CAND2/CAND8"/>
</dbReference>
<feature type="transmembrane region" description="Helical" evidence="6">
    <location>
        <begin position="172"/>
        <end position="194"/>
    </location>
</feature>
<dbReference type="AlphaFoldDB" id="A0A1S3ID13"/>
<dbReference type="STRING" id="7574.A0A1S3ID13"/>
<feature type="transmembrane region" description="Helical" evidence="6">
    <location>
        <begin position="140"/>
        <end position="160"/>
    </location>
</feature>
<evidence type="ECO:0000313" key="9">
    <source>
        <dbReference type="RefSeq" id="XP_013395330.1"/>
    </source>
</evidence>
<feature type="transmembrane region" description="Helical" evidence="6">
    <location>
        <begin position="287"/>
        <end position="307"/>
    </location>
</feature>
<keyword evidence="3 6" id="KW-0812">Transmembrane</keyword>
<dbReference type="Proteomes" id="UP000085678">
    <property type="component" value="Unplaced"/>
</dbReference>
<evidence type="ECO:0000256" key="3">
    <source>
        <dbReference type="ARBA" id="ARBA00022692"/>
    </source>
</evidence>
<feature type="transmembrane region" description="Helical" evidence="6">
    <location>
        <begin position="107"/>
        <end position="128"/>
    </location>
</feature>
<sequence>MGLKKAFFLPDDTLIQTHTAALVGNTSQGNLSTAPPPNASTPLPAPSIITLPPCQWILYEDINDSHVRIWDLMILVPNVIFAIFMLLRIRTALQKLGTTGSPIFTAFYTLVWVICIIGVIRAVIAMIVSHHNIADKILWLVLRFFLLATEMSVVIFGLLFGHLDSRTSIRRVLAITCFLAAIYSITQGVLEFHYHDKKYYLEGENYDIFAHGGMIFLCASAAFFLVVYITVLVLPYTPLKDKLNLPSKKSFYIYCGILALLNLGEVIGSAALEMGAIEGMCVVDVAAYLYFSMFAPLVFCTFLWKFFGTPRLNLLFSYKSHMDEGGVEDDQVSLPYQTPRIDASMTSGYDSTPFDTNSATGSGEEDFDIGPSKNPLYDHSEDFTVLDSGDYSINADIPSGFEANKAELT</sequence>
<gene>
    <name evidence="8 9" type="primary">LOC106162562</name>
</gene>
<dbReference type="RefSeq" id="XP_013395329.1">
    <property type="nucleotide sequence ID" value="XM_013539875.1"/>
</dbReference>
<protein>
    <submittedName>
        <fullName evidence="8 9">Transmembrane protein adipocyte-associated 1 homolog</fullName>
    </submittedName>
</protein>
<dbReference type="GO" id="GO:0004930">
    <property type="term" value="F:G protein-coupled receptor activity"/>
    <property type="evidence" value="ECO:0007669"/>
    <property type="project" value="TreeGrafter"/>
</dbReference>
<dbReference type="GO" id="GO:0005886">
    <property type="term" value="C:plasma membrane"/>
    <property type="evidence" value="ECO:0007669"/>
    <property type="project" value="TreeGrafter"/>
</dbReference>
<proteinExistence type="inferred from homology"/>